<dbReference type="Proteomes" id="UP000282087">
    <property type="component" value="Unassembled WGS sequence"/>
</dbReference>
<evidence type="ECO:0000313" key="7">
    <source>
        <dbReference type="EMBL" id="RMX69651.1"/>
    </source>
</evidence>
<comment type="caution">
    <text evidence="7">The sequence shown here is derived from an EMBL/GenBank/DDBJ whole genome shotgun (WGS) entry which is preliminary data.</text>
</comment>
<protein>
    <recommendedName>
        <fullName evidence="11">Nuclear control of ATPase protein 2</fullName>
    </recommendedName>
</protein>
<dbReference type="PANTHER" id="PTHR28234:SF1">
    <property type="entry name" value="NUCLEAR CONTROL OF ATPASE PROTEIN 2"/>
    <property type="match status" value="1"/>
</dbReference>
<dbReference type="Proteomes" id="UP000286097">
    <property type="component" value="Unassembled WGS sequence"/>
</dbReference>
<reference evidence="9 10" key="1">
    <citation type="submission" date="2018-06" db="EMBL/GenBank/DDBJ databases">
        <title>Comparative genomics of downy mildews reveals potential adaptations to biotrophy.</title>
        <authorList>
            <person name="Fletcher K."/>
            <person name="Klosterman S.J."/>
            <person name="Derevnina L."/>
            <person name="Martin F."/>
            <person name="Koike S."/>
            <person name="Reyes Chin-Wo S."/>
            <person name="Mou B."/>
            <person name="Michelmore R."/>
        </authorList>
    </citation>
    <scope>NUCLEOTIDE SEQUENCE [LARGE SCALE GENOMIC DNA]</scope>
    <source>
        <strain evidence="8 10">R13</strain>
        <strain evidence="7 9">R14</strain>
    </source>
</reference>
<keyword evidence="9" id="KW-1185">Reference proteome</keyword>
<evidence type="ECO:0000256" key="5">
    <source>
        <dbReference type="ARBA" id="ARBA00023136"/>
    </source>
</evidence>
<feature type="transmembrane region" description="Helical" evidence="6">
    <location>
        <begin position="463"/>
        <end position="484"/>
    </location>
</feature>
<dbReference type="PANTHER" id="PTHR28234">
    <property type="entry name" value="NUCLEAR CONTROL OF ATPASE PROTEIN 2"/>
    <property type="match status" value="1"/>
</dbReference>
<keyword evidence="5 6" id="KW-0472">Membrane</keyword>
<keyword evidence="4" id="KW-0496">Mitochondrion</keyword>
<proteinExistence type="predicted"/>
<dbReference type="Pfam" id="PF08637">
    <property type="entry name" value="NCA2"/>
    <property type="match status" value="1"/>
</dbReference>
<keyword evidence="3 6" id="KW-1133">Transmembrane helix</keyword>
<keyword evidence="2 6" id="KW-0812">Transmembrane</keyword>
<name>A0A3M6VUA8_9STRA</name>
<gene>
    <name evidence="8" type="ORF">DD237_002277</name>
    <name evidence="7" type="ORF">DD238_002487</name>
</gene>
<dbReference type="VEuPathDB" id="FungiDB:DD237_002277"/>
<dbReference type="OrthoDB" id="413313at2759"/>
<evidence type="ECO:0000256" key="1">
    <source>
        <dbReference type="ARBA" id="ARBA00004225"/>
    </source>
</evidence>
<dbReference type="InterPro" id="IPR013946">
    <property type="entry name" value="NCA2-like"/>
</dbReference>
<evidence type="ECO:0000313" key="8">
    <source>
        <dbReference type="EMBL" id="RQM10727.1"/>
    </source>
</evidence>
<organism evidence="7 9">
    <name type="scientific">Peronospora effusa</name>
    <dbReference type="NCBI Taxonomy" id="542832"/>
    <lineage>
        <taxon>Eukaryota</taxon>
        <taxon>Sar</taxon>
        <taxon>Stramenopiles</taxon>
        <taxon>Oomycota</taxon>
        <taxon>Peronosporomycetes</taxon>
        <taxon>Peronosporales</taxon>
        <taxon>Peronosporaceae</taxon>
        <taxon>Peronospora</taxon>
    </lineage>
</organism>
<sequence length="614" mass="70128">MDQAITTSTPTTHEVVTSAVTKNLASLGKSSITSCLHAHELSRALSLVSQCYSVPVPSNGACAIQKSLSDVTDLLQYHRLYTRDSPVVVYTLEQCTVIESGLRLLWSHMTTYQLHAALIDLVRTIDFMPRSVVLWKQSRKRTMREILQRGPMQWILTRAQHITVEERIRSLEETLEGHLRKIGMLKELTTRCSTTVLDYEQLAERMKEGMTLLELVYSTHGISPPRKGHGSFKSQDPLVFTAFYFDRNMFDKGSSGVTSSKDVVNSLHRVEQNLAVFRTAQTQFSRCFQTAIAPCRPPSKIRQRWLQVTSVVICLAAGGFWVVNNQKEFQAGIVAMRAMLQDFLHEHMIEPLQAIFEEVVLNQKPEIQDAMALLDTKQSLRRMLADFVKDTNPNISQTDMSRIMDEMDMSVVSLQYEKQLAGAVRNLITGDIVRMLLIQVQFIKKELMVAMGAIDELMHANQLNLQILATIPTFLVFGGLYKLVTSAFHMIYKRMSDRLYYDSSEIAGFLRNNLRDIERLLNKQNRGAVVGDDAVLGVRELGFLILLLHQLRDLFEAYRTLFEEEEQERFEEDLDDLIGEGLLVSQQLAVIQRMYHSHPFLYSTKPNKSRWLLD</sequence>
<evidence type="ECO:0000256" key="2">
    <source>
        <dbReference type="ARBA" id="ARBA00022692"/>
    </source>
</evidence>
<evidence type="ECO:0000313" key="9">
    <source>
        <dbReference type="Proteomes" id="UP000282087"/>
    </source>
</evidence>
<evidence type="ECO:0008006" key="11">
    <source>
        <dbReference type="Google" id="ProtNLM"/>
    </source>
</evidence>
<dbReference type="AlphaFoldDB" id="A0A3M6VUA8"/>
<evidence type="ECO:0000256" key="3">
    <source>
        <dbReference type="ARBA" id="ARBA00022989"/>
    </source>
</evidence>
<evidence type="ECO:0000256" key="6">
    <source>
        <dbReference type="SAM" id="Phobius"/>
    </source>
</evidence>
<dbReference type="STRING" id="542832.A0A3M6VUA8"/>
<evidence type="ECO:0000256" key="4">
    <source>
        <dbReference type="ARBA" id="ARBA00023128"/>
    </source>
</evidence>
<accession>A0A3M6VUA8</accession>
<dbReference type="EMBL" id="QLLG01000017">
    <property type="protein sequence ID" value="RMX69651.1"/>
    <property type="molecule type" value="Genomic_DNA"/>
</dbReference>
<dbReference type="EMBL" id="QKXF01000554">
    <property type="protein sequence ID" value="RQM10727.1"/>
    <property type="molecule type" value="Genomic_DNA"/>
</dbReference>
<evidence type="ECO:0000313" key="10">
    <source>
        <dbReference type="Proteomes" id="UP000286097"/>
    </source>
</evidence>
<comment type="subcellular location">
    <subcellularLocation>
        <location evidence="1">Mitochondrion membrane</location>
        <topology evidence="1">Multi-pass membrane protein</topology>
    </subcellularLocation>
</comment>
<dbReference type="GO" id="GO:0005741">
    <property type="term" value="C:mitochondrial outer membrane"/>
    <property type="evidence" value="ECO:0007669"/>
    <property type="project" value="TreeGrafter"/>
</dbReference>